<keyword evidence="8 10" id="KW-0472">Membrane</keyword>
<dbReference type="AlphaFoldDB" id="A0A9X3WBH8"/>
<proteinExistence type="inferred from homology"/>
<dbReference type="NCBIfam" id="NF038347">
    <property type="entry name" value="FtsX_Gpos"/>
    <property type="match status" value="1"/>
</dbReference>
<evidence type="ECO:0000256" key="3">
    <source>
        <dbReference type="ARBA" id="ARBA00021907"/>
    </source>
</evidence>
<dbReference type="InterPro" id="IPR058204">
    <property type="entry name" value="FtsX_firmicutes-type"/>
</dbReference>
<comment type="similarity">
    <text evidence="2 10">Belongs to the ABC-4 integral membrane protein family. FtsX subfamily.</text>
</comment>
<dbReference type="InterPro" id="IPR004513">
    <property type="entry name" value="FtsX"/>
</dbReference>
<keyword evidence="15" id="KW-1185">Reference proteome</keyword>
<dbReference type="InterPro" id="IPR040690">
    <property type="entry name" value="FtsX_ECD"/>
</dbReference>
<feature type="transmembrane region" description="Helical" evidence="11">
    <location>
        <begin position="225"/>
        <end position="246"/>
    </location>
</feature>
<feature type="domain" description="ABC3 transporter permease C-terminal" evidence="12">
    <location>
        <begin position="175"/>
        <end position="294"/>
    </location>
</feature>
<comment type="caution">
    <text evidence="14">The sequence shown here is derived from an EMBL/GenBank/DDBJ whole genome shotgun (WGS) entry which is preliminary data.</text>
</comment>
<evidence type="ECO:0000256" key="5">
    <source>
        <dbReference type="ARBA" id="ARBA00022618"/>
    </source>
</evidence>
<dbReference type="RefSeq" id="WP_272445126.1">
    <property type="nucleotide sequence ID" value="NZ_JAMQKC010000002.1"/>
</dbReference>
<dbReference type="EMBL" id="JAMQKC010000002">
    <property type="protein sequence ID" value="MDC3416142.1"/>
    <property type="molecule type" value="Genomic_DNA"/>
</dbReference>
<dbReference type="Pfam" id="PF18075">
    <property type="entry name" value="FtsX_ECD"/>
    <property type="match status" value="1"/>
</dbReference>
<dbReference type="GO" id="GO:0051301">
    <property type="term" value="P:cell division"/>
    <property type="evidence" value="ECO:0007669"/>
    <property type="project" value="UniProtKB-KW"/>
</dbReference>
<comment type="subcellular location">
    <subcellularLocation>
        <location evidence="1">Cell membrane</location>
        <topology evidence="1">Multi-pass membrane protein</topology>
    </subcellularLocation>
</comment>
<name>A0A9X3WBH8_9BACI</name>
<dbReference type="PIRSF" id="PIRSF003097">
    <property type="entry name" value="FtsX"/>
    <property type="match status" value="1"/>
</dbReference>
<keyword evidence="4 10" id="KW-1003">Cell membrane</keyword>
<gene>
    <name evidence="14" type="primary">ftsX</name>
    <name evidence="14" type="ORF">NC799_04355</name>
</gene>
<accession>A0A9X3WBH8</accession>
<evidence type="ECO:0000256" key="8">
    <source>
        <dbReference type="ARBA" id="ARBA00023136"/>
    </source>
</evidence>
<dbReference type="Gene3D" id="3.30.70.3040">
    <property type="match status" value="1"/>
</dbReference>
<evidence type="ECO:0000256" key="4">
    <source>
        <dbReference type="ARBA" id="ARBA00022475"/>
    </source>
</evidence>
<evidence type="ECO:0000256" key="11">
    <source>
        <dbReference type="SAM" id="Phobius"/>
    </source>
</evidence>
<keyword evidence="7 11" id="KW-1133">Transmembrane helix</keyword>
<evidence type="ECO:0000256" key="2">
    <source>
        <dbReference type="ARBA" id="ARBA00007379"/>
    </source>
</evidence>
<protein>
    <recommendedName>
        <fullName evidence="3 10">Cell division protein FtsX</fullName>
    </recommendedName>
</protein>
<comment type="function">
    <text evidence="10">Part of the ABC transporter FtsEX involved in asymmetric cellular division facilitating the initiation of sporulation.</text>
</comment>
<evidence type="ECO:0000313" key="15">
    <source>
        <dbReference type="Proteomes" id="UP001145069"/>
    </source>
</evidence>
<keyword evidence="5 10" id="KW-0132">Cell division</keyword>
<feature type="transmembrane region" description="Helical" evidence="11">
    <location>
        <begin position="266"/>
        <end position="288"/>
    </location>
</feature>
<evidence type="ECO:0000256" key="10">
    <source>
        <dbReference type="PIRNR" id="PIRNR003097"/>
    </source>
</evidence>
<feature type="transmembrane region" description="Helical" evidence="11">
    <location>
        <begin position="21"/>
        <end position="46"/>
    </location>
</feature>
<dbReference type="PANTHER" id="PTHR47755:SF1">
    <property type="entry name" value="CELL DIVISION PROTEIN FTSX"/>
    <property type="match status" value="1"/>
</dbReference>
<evidence type="ECO:0000313" key="14">
    <source>
        <dbReference type="EMBL" id="MDC3416142.1"/>
    </source>
</evidence>
<dbReference type="PANTHER" id="PTHR47755">
    <property type="entry name" value="CELL DIVISION PROTEIN FTSX"/>
    <property type="match status" value="1"/>
</dbReference>
<dbReference type="GO" id="GO:0005886">
    <property type="term" value="C:plasma membrane"/>
    <property type="evidence" value="ECO:0007669"/>
    <property type="project" value="UniProtKB-SubCell"/>
</dbReference>
<reference evidence="14" key="1">
    <citation type="submission" date="2022-06" db="EMBL/GenBank/DDBJ databases">
        <title>Aquibacillus sp. a new bacterium isolated from soil saline samples.</title>
        <authorList>
            <person name="Galisteo C."/>
            <person name="De La Haba R."/>
            <person name="Sanchez-Porro C."/>
            <person name="Ventosa A."/>
        </authorList>
    </citation>
    <scope>NUCLEOTIDE SEQUENCE</scope>
    <source>
        <strain evidence="14">3ASR75-54</strain>
    </source>
</reference>
<feature type="transmembrane region" description="Helical" evidence="11">
    <location>
        <begin position="172"/>
        <end position="192"/>
    </location>
</feature>
<evidence type="ECO:0000256" key="6">
    <source>
        <dbReference type="ARBA" id="ARBA00022692"/>
    </source>
</evidence>
<dbReference type="Proteomes" id="UP001145069">
    <property type="component" value="Unassembled WGS sequence"/>
</dbReference>
<dbReference type="InterPro" id="IPR003838">
    <property type="entry name" value="ABC3_permease_C"/>
</dbReference>
<evidence type="ECO:0000259" key="13">
    <source>
        <dbReference type="Pfam" id="PF18075"/>
    </source>
</evidence>
<sequence>MRFSTLQRHVREGSRNIWRNGWMTVASVGAVTTTLVLVGAFLALMLNLSNIATNLEKDVQIKALIDLTADQAEIDAVGDAIQRIPEVASVTFSSKDEELSSLIDSLGEEGKVWEMYEQDNPLNDVYIVKTTDPLDTISVAKKIASITNVEEITYGQEVVQNLFKFNQYARNIGLVLIVGLIFTAIFLISNTIKITIIARRREIGIMKLVGATDSFIRWPFFIEGLLLGVLGSIVPILIITTGYYYLSHSGNALTQFSFVELLPFSPFAIQLSLVILAIGAGIGVWGSVMSIRKFLKV</sequence>
<evidence type="ECO:0000256" key="7">
    <source>
        <dbReference type="ARBA" id="ARBA00022989"/>
    </source>
</evidence>
<evidence type="ECO:0000256" key="9">
    <source>
        <dbReference type="ARBA" id="ARBA00023306"/>
    </source>
</evidence>
<evidence type="ECO:0000256" key="1">
    <source>
        <dbReference type="ARBA" id="ARBA00004651"/>
    </source>
</evidence>
<keyword evidence="6 11" id="KW-0812">Transmembrane</keyword>
<evidence type="ECO:0000259" key="12">
    <source>
        <dbReference type="Pfam" id="PF02687"/>
    </source>
</evidence>
<keyword evidence="9 10" id="KW-0131">Cell cycle</keyword>
<feature type="domain" description="FtsX extracellular" evidence="13">
    <location>
        <begin position="59"/>
        <end position="152"/>
    </location>
</feature>
<dbReference type="Pfam" id="PF02687">
    <property type="entry name" value="FtsX"/>
    <property type="match status" value="1"/>
</dbReference>
<organism evidence="14 15">
    <name type="scientific">Aquibacillus salsiterrae</name>
    <dbReference type="NCBI Taxonomy" id="2950439"/>
    <lineage>
        <taxon>Bacteria</taxon>
        <taxon>Bacillati</taxon>
        <taxon>Bacillota</taxon>
        <taxon>Bacilli</taxon>
        <taxon>Bacillales</taxon>
        <taxon>Bacillaceae</taxon>
        <taxon>Aquibacillus</taxon>
    </lineage>
</organism>